<dbReference type="AlphaFoldDB" id="A0A1L8R7R3"/>
<keyword evidence="2" id="KW-1185">Reference proteome</keyword>
<sequence length="115" mass="13045">MLFGFVGLGYNVVAHADTTIDSETQTNVLQEPPVKFEHAENIDQVIEEIDNYYLSRTSIQTRATAGTKWKNGEKVWDGKVGYYVTNYYWVKGSDMVRGTSSVMLKEKLLLQSMVV</sequence>
<organism evidence="1 2">
    <name type="scientific">Enterococcus canis</name>
    <dbReference type="NCBI Taxonomy" id="214095"/>
    <lineage>
        <taxon>Bacteria</taxon>
        <taxon>Bacillati</taxon>
        <taxon>Bacillota</taxon>
        <taxon>Bacilli</taxon>
        <taxon>Lactobacillales</taxon>
        <taxon>Enterococcaceae</taxon>
        <taxon>Enterococcus</taxon>
    </lineage>
</organism>
<dbReference type="EMBL" id="JXKH01000035">
    <property type="protein sequence ID" value="OJG15799.1"/>
    <property type="molecule type" value="Genomic_DNA"/>
</dbReference>
<protein>
    <submittedName>
        <fullName evidence="1">Uncharacterized protein</fullName>
    </submittedName>
</protein>
<reference evidence="1 2" key="1">
    <citation type="submission" date="2014-12" db="EMBL/GenBank/DDBJ databases">
        <title>Draft genome sequences of 29 type strains of Enterococci.</title>
        <authorList>
            <person name="Zhong Z."/>
            <person name="Sun Z."/>
            <person name="Liu W."/>
            <person name="Zhang W."/>
            <person name="Zhang H."/>
        </authorList>
    </citation>
    <scope>NUCLEOTIDE SEQUENCE [LARGE SCALE GENOMIC DNA]</scope>
    <source>
        <strain evidence="1 2">DSM 17029</strain>
    </source>
</reference>
<proteinExistence type="predicted"/>
<gene>
    <name evidence="1" type="ORF">RU97_GL001702</name>
</gene>
<name>A0A1L8R7R3_9ENTE</name>
<dbReference type="Proteomes" id="UP000181884">
    <property type="component" value="Unassembled WGS sequence"/>
</dbReference>
<evidence type="ECO:0000313" key="1">
    <source>
        <dbReference type="EMBL" id="OJG15799.1"/>
    </source>
</evidence>
<comment type="caution">
    <text evidence="1">The sequence shown here is derived from an EMBL/GenBank/DDBJ whole genome shotgun (WGS) entry which is preliminary data.</text>
</comment>
<accession>A0A1L8R7R3</accession>
<evidence type="ECO:0000313" key="2">
    <source>
        <dbReference type="Proteomes" id="UP000181884"/>
    </source>
</evidence>
<dbReference type="RefSeq" id="WP_010746331.1">
    <property type="nucleotide sequence ID" value="NZ_JXKH01000035.1"/>
</dbReference>